<gene>
    <name evidence="2" type="ORF">DYL61_16695</name>
</gene>
<evidence type="ECO:0000313" key="3">
    <source>
        <dbReference type="Proteomes" id="UP000297734"/>
    </source>
</evidence>
<dbReference type="Proteomes" id="UP000297734">
    <property type="component" value="Unassembled WGS sequence"/>
</dbReference>
<comment type="caution">
    <text evidence="2">The sequence shown here is derived from an EMBL/GenBank/DDBJ whole genome shotgun (WGS) entry which is preliminary data.</text>
</comment>
<feature type="compositionally biased region" description="Polar residues" evidence="1">
    <location>
        <begin position="13"/>
        <end position="24"/>
    </location>
</feature>
<accession>A0A4Z0B1M9</accession>
<reference evidence="2 3" key="1">
    <citation type="journal article" date="2019" name="Syst. Appl. Microbiol.">
        <title>New species of pathogenic Pseudomonas isolated from citrus in Tunisia: Proposal of Pseudomonas kairouanensis sp. nov. and Pseudomonas nabeulensis sp. nov.</title>
        <authorList>
            <person name="Oueslati M."/>
            <person name="Mulet M."/>
            <person name="Gomila M."/>
            <person name="Berge O."/>
            <person name="Hajlaoui M.R."/>
            <person name="Lalucat J."/>
            <person name="Sadfi-Zouaoui N."/>
            <person name="Garcia-Valdes E."/>
        </authorList>
    </citation>
    <scope>NUCLEOTIDE SEQUENCE [LARGE SCALE GENOMIC DNA]</scope>
    <source>
        <strain evidence="2 3">E10B</strain>
    </source>
</reference>
<protein>
    <submittedName>
        <fullName evidence="2">Uncharacterized protein</fullName>
    </submittedName>
</protein>
<keyword evidence="3" id="KW-1185">Reference proteome</keyword>
<proteinExistence type="predicted"/>
<organism evidence="2 3">
    <name type="scientific">Pseudomonas nabeulensis</name>
    <dbReference type="NCBI Taxonomy" id="2293833"/>
    <lineage>
        <taxon>Bacteria</taxon>
        <taxon>Pseudomonadati</taxon>
        <taxon>Pseudomonadota</taxon>
        <taxon>Gammaproteobacteria</taxon>
        <taxon>Pseudomonadales</taxon>
        <taxon>Pseudomonadaceae</taxon>
        <taxon>Pseudomonas</taxon>
    </lineage>
</organism>
<sequence length="67" mass="7184">MSEHHEVDHGGSPLQQRAGNDKQTGTGGDRFYGKVRDGRCANVKTPQPKGWGALAQAEPAWPATVLD</sequence>
<feature type="region of interest" description="Disordered" evidence="1">
    <location>
        <begin position="1"/>
        <end position="67"/>
    </location>
</feature>
<dbReference type="AlphaFoldDB" id="A0A4Z0B1M9"/>
<dbReference type="EMBL" id="QUZT01000030">
    <property type="protein sequence ID" value="TFY92865.1"/>
    <property type="molecule type" value="Genomic_DNA"/>
</dbReference>
<evidence type="ECO:0000256" key="1">
    <source>
        <dbReference type="SAM" id="MobiDB-lite"/>
    </source>
</evidence>
<evidence type="ECO:0000313" key="2">
    <source>
        <dbReference type="EMBL" id="TFY92865.1"/>
    </source>
</evidence>
<name>A0A4Z0B1M9_9PSED</name>